<dbReference type="EMBL" id="CT868068">
    <property type="protein sequence ID" value="CAK69438.1"/>
    <property type="molecule type" value="Genomic_DNA"/>
</dbReference>
<dbReference type="RefSeq" id="XP_001436835.1">
    <property type="nucleotide sequence ID" value="XM_001436798.2"/>
</dbReference>
<protein>
    <recommendedName>
        <fullName evidence="3">RING-type domain-containing protein</fullName>
    </recommendedName>
</protein>
<accession>A0CF71</accession>
<evidence type="ECO:0000313" key="1">
    <source>
        <dbReference type="EMBL" id="CAK69438.1"/>
    </source>
</evidence>
<reference evidence="1 2" key="1">
    <citation type="journal article" date="2006" name="Nature">
        <title>Global trends of whole-genome duplications revealed by the ciliate Paramecium tetraurelia.</title>
        <authorList>
            <consortium name="Genoscope"/>
            <person name="Aury J.-M."/>
            <person name="Jaillon O."/>
            <person name="Duret L."/>
            <person name="Noel B."/>
            <person name="Jubin C."/>
            <person name="Porcel B.M."/>
            <person name="Segurens B."/>
            <person name="Daubin V."/>
            <person name="Anthouard V."/>
            <person name="Aiach N."/>
            <person name="Arnaiz O."/>
            <person name="Billaut A."/>
            <person name="Beisson J."/>
            <person name="Blanc I."/>
            <person name="Bouhouche K."/>
            <person name="Camara F."/>
            <person name="Duharcourt S."/>
            <person name="Guigo R."/>
            <person name="Gogendeau D."/>
            <person name="Katinka M."/>
            <person name="Keller A.-M."/>
            <person name="Kissmehl R."/>
            <person name="Klotz C."/>
            <person name="Koll F."/>
            <person name="Le Moue A."/>
            <person name="Lepere C."/>
            <person name="Malinsky S."/>
            <person name="Nowacki M."/>
            <person name="Nowak J.K."/>
            <person name="Plattner H."/>
            <person name="Poulain J."/>
            <person name="Ruiz F."/>
            <person name="Serrano V."/>
            <person name="Zagulski M."/>
            <person name="Dessen P."/>
            <person name="Betermier M."/>
            <person name="Weissenbach J."/>
            <person name="Scarpelli C."/>
            <person name="Schachter V."/>
            <person name="Sperling L."/>
            <person name="Meyer E."/>
            <person name="Cohen J."/>
            <person name="Wincker P."/>
        </authorList>
    </citation>
    <scope>NUCLEOTIDE SEQUENCE [LARGE SCALE GENOMIC DNA]</scope>
    <source>
        <strain evidence="1 2">Stock d4-2</strain>
    </source>
</reference>
<dbReference type="HOGENOM" id="CLU_1135359_0_0_1"/>
<proteinExistence type="predicted"/>
<gene>
    <name evidence="1" type="ORF">GSPATT00037877001</name>
</gene>
<dbReference type="KEGG" id="ptm:GSPATT00037877001"/>
<dbReference type="GeneID" id="5022620"/>
<keyword evidence="2" id="KW-1185">Reference proteome</keyword>
<sequence length="245" mass="28898">MNIVILCKSILEVKIVDPNQKIYDYMCKIFERPKNNIIVQISPTEKIDQEEYFSKFMNENLDKIAFYVLDSNGCSIQYTNQPYKKQTSITQYGYCSQETDEISLSRTLTRNISSQNFDIGTVKVIQTNVCTFCTTQIEEDDIQTSCQHFYHAKCFKLIIENQLLQKSPVLNCMCKIQLNLSSLFRLDDKFILNQLSALEKNIQKKFGNEFRKCKNVKSCKFFYLHLPFIQDQHEYCPECLWRINK</sequence>
<evidence type="ECO:0008006" key="3">
    <source>
        <dbReference type="Google" id="ProtNLM"/>
    </source>
</evidence>
<evidence type="ECO:0000313" key="2">
    <source>
        <dbReference type="Proteomes" id="UP000000600"/>
    </source>
</evidence>
<dbReference type="Proteomes" id="UP000000600">
    <property type="component" value="Unassembled WGS sequence"/>
</dbReference>
<dbReference type="AlphaFoldDB" id="A0CF71"/>
<organism evidence="1 2">
    <name type="scientific">Paramecium tetraurelia</name>
    <dbReference type="NCBI Taxonomy" id="5888"/>
    <lineage>
        <taxon>Eukaryota</taxon>
        <taxon>Sar</taxon>
        <taxon>Alveolata</taxon>
        <taxon>Ciliophora</taxon>
        <taxon>Intramacronucleata</taxon>
        <taxon>Oligohymenophorea</taxon>
        <taxon>Peniculida</taxon>
        <taxon>Parameciidae</taxon>
        <taxon>Paramecium</taxon>
    </lineage>
</organism>
<dbReference type="OMA" id="NEFRKCK"/>
<dbReference type="OrthoDB" id="306827at2759"/>
<dbReference type="InParanoid" id="A0CF71"/>
<name>A0CF71_PARTE</name>